<reference evidence="2" key="2">
    <citation type="submission" date="2025-08" db="UniProtKB">
        <authorList>
            <consortium name="Ensembl"/>
        </authorList>
    </citation>
    <scope>IDENTIFICATION</scope>
</reference>
<comment type="similarity">
    <text evidence="1">Belongs to the CoA-transferase III family.</text>
</comment>
<reference evidence="2" key="1">
    <citation type="submission" date="2019-03" db="EMBL/GenBank/DDBJ databases">
        <title>Genome sequencing and reference-guided assembly of Black Bengal Goat (Capra hircus).</title>
        <authorList>
            <person name="Siddiki A.Z."/>
            <person name="Baten A."/>
            <person name="Billah M."/>
            <person name="Alam M.A.U."/>
            <person name="Shawrob K.S.M."/>
            <person name="Saha S."/>
            <person name="Chowdhury M."/>
            <person name="Rahman A.H."/>
            <person name="Stear M."/>
            <person name="Miah G."/>
            <person name="Das G.B."/>
            <person name="Hossain M.M."/>
            <person name="Kumkum M."/>
            <person name="Islam M.S."/>
            <person name="Mollah A.M."/>
            <person name="Ahsan A."/>
            <person name="Tusar F."/>
            <person name="Khan M.K.I."/>
        </authorList>
    </citation>
    <scope>NUCLEOTIDE SEQUENCE [LARGE SCALE GENOMIC DNA]</scope>
</reference>
<name>A0A8C2XY03_CAPHI</name>
<accession>A0A8C2XY03</accession>
<dbReference type="SUPFAM" id="SSF89796">
    <property type="entry name" value="CoA-transferase family III (CaiB/BaiF)"/>
    <property type="match status" value="1"/>
</dbReference>
<dbReference type="Ensembl" id="ENSCHIT00010044089.1">
    <property type="protein sequence ID" value="ENSCHIP00010031332.1"/>
    <property type="gene ID" value="ENSCHIG00010023248.1"/>
</dbReference>
<dbReference type="GO" id="GO:0005739">
    <property type="term" value="C:mitochondrion"/>
    <property type="evidence" value="ECO:0007669"/>
    <property type="project" value="TreeGrafter"/>
</dbReference>
<dbReference type="Pfam" id="PF02515">
    <property type="entry name" value="CoA_transf_3"/>
    <property type="match status" value="1"/>
</dbReference>
<dbReference type="Gene3D" id="3.40.50.10540">
    <property type="entry name" value="Crotonobetainyl-coa:carnitine coa-transferase, domain 1"/>
    <property type="match status" value="1"/>
</dbReference>
<dbReference type="GO" id="GO:0008206">
    <property type="term" value="P:bile acid metabolic process"/>
    <property type="evidence" value="ECO:0007669"/>
    <property type="project" value="TreeGrafter"/>
</dbReference>
<evidence type="ECO:0000313" key="2">
    <source>
        <dbReference type="Ensembl" id="ENSCHIP00010031332.1"/>
    </source>
</evidence>
<protein>
    <recommendedName>
        <fullName evidence="3">Alpha-methylacyl-CoA racemase</fullName>
    </recommendedName>
</protein>
<sequence length="198" mass="21596">MALRGITVVELGGLAPVPFCGMVLADFGAHVVRVDRPGTRSDPSGLARGKRSLVVDLKQPRGAAVLRRLCAQADVLLEPFRPGVMERLQLGPEILQKKNPRLIYGRLSGFGQSGRFSKAAGHDINYLALSGGRNSISKFFSVENTKSRTVGPAPWTEHVRWWSTVLHNLPDSRRGVHGCRSIRAPVLRAADQGTWAKV</sequence>
<dbReference type="PANTHER" id="PTHR48228:SF5">
    <property type="entry name" value="ALPHA-METHYLACYL-COA RACEMASE"/>
    <property type="match status" value="1"/>
</dbReference>
<dbReference type="InterPro" id="IPR050509">
    <property type="entry name" value="CoA-transferase_III"/>
</dbReference>
<proteinExistence type="inferred from homology"/>
<dbReference type="PANTHER" id="PTHR48228">
    <property type="entry name" value="SUCCINYL-COA--D-CITRAMALATE COA-TRANSFERASE"/>
    <property type="match status" value="1"/>
</dbReference>
<dbReference type="AlphaFoldDB" id="A0A8C2XY03"/>
<dbReference type="InterPro" id="IPR003673">
    <property type="entry name" value="CoA-Trfase_fam_III"/>
</dbReference>
<dbReference type="GO" id="GO:0008111">
    <property type="term" value="F:alpha-methylacyl-CoA racemase activity"/>
    <property type="evidence" value="ECO:0007669"/>
    <property type="project" value="TreeGrafter"/>
</dbReference>
<evidence type="ECO:0008006" key="3">
    <source>
        <dbReference type="Google" id="ProtNLM"/>
    </source>
</evidence>
<organism evidence="2">
    <name type="scientific">Capra hircus</name>
    <name type="common">Goat</name>
    <dbReference type="NCBI Taxonomy" id="9925"/>
    <lineage>
        <taxon>Eukaryota</taxon>
        <taxon>Metazoa</taxon>
        <taxon>Chordata</taxon>
        <taxon>Craniata</taxon>
        <taxon>Vertebrata</taxon>
        <taxon>Euteleostomi</taxon>
        <taxon>Mammalia</taxon>
        <taxon>Eutheria</taxon>
        <taxon>Laurasiatheria</taxon>
        <taxon>Artiodactyla</taxon>
        <taxon>Ruminantia</taxon>
        <taxon>Pecora</taxon>
        <taxon>Bovidae</taxon>
        <taxon>Caprinae</taxon>
        <taxon>Capra</taxon>
    </lineage>
</organism>
<evidence type="ECO:0000256" key="1">
    <source>
        <dbReference type="ARBA" id="ARBA00008383"/>
    </source>
</evidence>
<dbReference type="InterPro" id="IPR023606">
    <property type="entry name" value="CoA-Trfase_III_dom_1_sf"/>
</dbReference>